<dbReference type="EMBL" id="JASCIS010000011">
    <property type="protein sequence ID" value="MDI3419534.1"/>
    <property type="molecule type" value="Genomic_DNA"/>
</dbReference>
<dbReference type="RefSeq" id="WP_282535446.1">
    <property type="nucleotide sequence ID" value="NZ_JASCIS010000011.1"/>
</dbReference>
<evidence type="ECO:0000313" key="2">
    <source>
        <dbReference type="EMBL" id="MDI3419534.1"/>
    </source>
</evidence>
<sequence>MPKPTWQRSSYCASGDSCVHVAHGPQKSSYCGEGDSCIHVDATPDRTVLLTESSDPTGAILTTTPEAFAALLTHLKGVGESPGIGIAHGPADEIRLHTPDTVVTTTREKWHTFTLGVRAGEFDHFAA</sequence>
<evidence type="ECO:0000259" key="1">
    <source>
        <dbReference type="Pfam" id="PF04149"/>
    </source>
</evidence>
<dbReference type="InterPro" id="IPR007278">
    <property type="entry name" value="DUF397"/>
</dbReference>
<feature type="domain" description="DUF397" evidence="1">
    <location>
        <begin position="5"/>
        <end position="76"/>
    </location>
</feature>
<organism evidence="2 3">
    <name type="scientific">Streptomyces luteolus</name>
    <dbReference type="NCBI Taxonomy" id="3043615"/>
    <lineage>
        <taxon>Bacteria</taxon>
        <taxon>Bacillati</taxon>
        <taxon>Actinomycetota</taxon>
        <taxon>Actinomycetes</taxon>
        <taxon>Kitasatosporales</taxon>
        <taxon>Streptomycetaceae</taxon>
        <taxon>Streptomyces</taxon>
    </lineage>
</organism>
<evidence type="ECO:0000313" key="3">
    <source>
        <dbReference type="Proteomes" id="UP001237105"/>
    </source>
</evidence>
<accession>A0ABT6SVB3</accession>
<keyword evidence="3" id="KW-1185">Reference proteome</keyword>
<dbReference type="Proteomes" id="UP001237105">
    <property type="component" value="Unassembled WGS sequence"/>
</dbReference>
<dbReference type="Pfam" id="PF04149">
    <property type="entry name" value="DUF397"/>
    <property type="match status" value="1"/>
</dbReference>
<reference evidence="2 3" key="1">
    <citation type="submission" date="2023-05" db="EMBL/GenBank/DDBJ databases">
        <title>Draft genome sequence of Streptomyces sp. B-S-A12 isolated from a cave soil in Thailand.</title>
        <authorList>
            <person name="Chamroensaksri N."/>
            <person name="Muangham S."/>
        </authorList>
    </citation>
    <scope>NUCLEOTIDE SEQUENCE [LARGE SCALE GENOMIC DNA]</scope>
    <source>
        <strain evidence="2 3">B-S-A12</strain>
    </source>
</reference>
<gene>
    <name evidence="2" type="ORF">QIT00_13360</name>
</gene>
<name>A0ABT6SVB3_9ACTN</name>
<comment type="caution">
    <text evidence="2">The sequence shown here is derived from an EMBL/GenBank/DDBJ whole genome shotgun (WGS) entry which is preliminary data.</text>
</comment>
<proteinExistence type="predicted"/>
<protein>
    <submittedName>
        <fullName evidence="2">DUF397 domain-containing protein</fullName>
    </submittedName>
</protein>